<proteinExistence type="predicted"/>
<evidence type="ECO:0000256" key="2">
    <source>
        <dbReference type="ARBA" id="ARBA00022692"/>
    </source>
</evidence>
<dbReference type="Proteomes" id="UP001310890">
    <property type="component" value="Unassembled WGS sequence"/>
</dbReference>
<keyword evidence="2 6" id="KW-0812">Transmembrane</keyword>
<gene>
    <name evidence="7" type="ORF">LTR62_001304</name>
</gene>
<evidence type="ECO:0000313" key="7">
    <source>
        <dbReference type="EMBL" id="KAK5107400.1"/>
    </source>
</evidence>
<feature type="compositionally biased region" description="Low complexity" evidence="5">
    <location>
        <begin position="15"/>
        <end position="35"/>
    </location>
</feature>
<sequence length="276" mass="29695">MARSPSDATRFTSTGPYASSSPSFNSSSGPKMSSGTTIDFGIAPANETPQQKVQRMRAAAASARRGKESGFDIAVRIGRIWADRSHRVATFGLIGLTVASACIATAGITDMLLHNRRKRNDWLAEQQAKTARDLAEARTALGEGRVTEDQMLLINRQRAADEAAEAKRTRPGVVKRVGGWLFSDVNKEETKGGRLAGGVQGATQGTVDAVREAVQGGQRHDRSVLQSVEEKVEAGRTQIEEVARTRFGGPLDREAQATADAVMGSSRSWIDRLMGR</sequence>
<evidence type="ECO:0000256" key="3">
    <source>
        <dbReference type="ARBA" id="ARBA00022989"/>
    </source>
</evidence>
<dbReference type="InterPro" id="IPR029208">
    <property type="entry name" value="COX14"/>
</dbReference>
<evidence type="ECO:0000256" key="1">
    <source>
        <dbReference type="ARBA" id="ARBA00004167"/>
    </source>
</evidence>
<feature type="transmembrane region" description="Helical" evidence="6">
    <location>
        <begin position="91"/>
        <end position="113"/>
    </location>
</feature>
<dbReference type="GO" id="GO:0016020">
    <property type="term" value="C:membrane"/>
    <property type="evidence" value="ECO:0007669"/>
    <property type="project" value="UniProtKB-SubCell"/>
</dbReference>
<comment type="subcellular location">
    <subcellularLocation>
        <location evidence="1">Membrane</location>
        <topology evidence="1">Single-pass membrane protein</topology>
    </subcellularLocation>
</comment>
<evidence type="ECO:0000256" key="6">
    <source>
        <dbReference type="SAM" id="Phobius"/>
    </source>
</evidence>
<dbReference type="Pfam" id="PF14880">
    <property type="entry name" value="COX14"/>
    <property type="match status" value="1"/>
</dbReference>
<keyword evidence="4 6" id="KW-0472">Membrane</keyword>
<organism evidence="7 8">
    <name type="scientific">Meristemomyces frigidus</name>
    <dbReference type="NCBI Taxonomy" id="1508187"/>
    <lineage>
        <taxon>Eukaryota</taxon>
        <taxon>Fungi</taxon>
        <taxon>Dikarya</taxon>
        <taxon>Ascomycota</taxon>
        <taxon>Pezizomycotina</taxon>
        <taxon>Dothideomycetes</taxon>
        <taxon>Dothideomycetidae</taxon>
        <taxon>Mycosphaerellales</taxon>
        <taxon>Teratosphaeriaceae</taxon>
        <taxon>Meristemomyces</taxon>
    </lineage>
</organism>
<name>A0AAN7YMG6_9PEZI</name>
<accession>A0AAN7YMG6</accession>
<dbReference type="EMBL" id="JAVRRL010000123">
    <property type="protein sequence ID" value="KAK5107400.1"/>
    <property type="molecule type" value="Genomic_DNA"/>
</dbReference>
<feature type="compositionally biased region" description="Polar residues" evidence="5">
    <location>
        <begin position="1"/>
        <end position="14"/>
    </location>
</feature>
<evidence type="ECO:0000313" key="8">
    <source>
        <dbReference type="Proteomes" id="UP001310890"/>
    </source>
</evidence>
<evidence type="ECO:0000256" key="5">
    <source>
        <dbReference type="SAM" id="MobiDB-lite"/>
    </source>
</evidence>
<evidence type="ECO:0000256" key="4">
    <source>
        <dbReference type="ARBA" id="ARBA00023136"/>
    </source>
</evidence>
<keyword evidence="3 6" id="KW-1133">Transmembrane helix</keyword>
<comment type="caution">
    <text evidence="7">The sequence shown here is derived from an EMBL/GenBank/DDBJ whole genome shotgun (WGS) entry which is preliminary data.</text>
</comment>
<protein>
    <submittedName>
        <fullName evidence="7">Uncharacterized protein</fullName>
    </submittedName>
</protein>
<dbReference type="AlphaFoldDB" id="A0AAN7YMG6"/>
<reference evidence="7" key="1">
    <citation type="submission" date="2023-08" db="EMBL/GenBank/DDBJ databases">
        <title>Black Yeasts Isolated from many extreme environments.</title>
        <authorList>
            <person name="Coleine C."/>
            <person name="Stajich J.E."/>
            <person name="Selbmann L."/>
        </authorList>
    </citation>
    <scope>NUCLEOTIDE SEQUENCE</scope>
    <source>
        <strain evidence="7">CCFEE 5401</strain>
    </source>
</reference>
<feature type="region of interest" description="Disordered" evidence="5">
    <location>
        <begin position="1"/>
        <end position="52"/>
    </location>
</feature>